<organism evidence="1 2">
    <name type="scientific">Anas platyrhynchos</name>
    <name type="common">Mallard</name>
    <name type="synonym">Anas boschas</name>
    <dbReference type="NCBI Taxonomy" id="8839"/>
    <lineage>
        <taxon>Eukaryota</taxon>
        <taxon>Metazoa</taxon>
        <taxon>Chordata</taxon>
        <taxon>Craniata</taxon>
        <taxon>Vertebrata</taxon>
        <taxon>Euteleostomi</taxon>
        <taxon>Archelosauria</taxon>
        <taxon>Archosauria</taxon>
        <taxon>Dinosauria</taxon>
        <taxon>Saurischia</taxon>
        <taxon>Theropoda</taxon>
        <taxon>Coelurosauria</taxon>
        <taxon>Aves</taxon>
        <taxon>Neognathae</taxon>
        <taxon>Galloanserae</taxon>
        <taxon>Anseriformes</taxon>
        <taxon>Anatidae</taxon>
        <taxon>Anatinae</taxon>
        <taxon>Anas</taxon>
    </lineage>
</organism>
<dbReference type="AlphaFoldDB" id="R0M737"/>
<keyword evidence="2" id="KW-1185">Reference proteome</keyword>
<name>R0M737_ANAPL</name>
<reference evidence="2" key="1">
    <citation type="journal article" date="2013" name="Nat. Genet.">
        <title>The duck genome and transcriptome provide insight into an avian influenza virus reservoir species.</title>
        <authorList>
            <person name="Huang Y."/>
            <person name="Li Y."/>
            <person name="Burt D.W."/>
            <person name="Chen H."/>
            <person name="Zhang Y."/>
            <person name="Qian W."/>
            <person name="Kim H."/>
            <person name="Gan S."/>
            <person name="Zhao Y."/>
            <person name="Li J."/>
            <person name="Yi K."/>
            <person name="Feng H."/>
            <person name="Zhu P."/>
            <person name="Li B."/>
            <person name="Liu Q."/>
            <person name="Fairley S."/>
            <person name="Magor K.E."/>
            <person name="Du Z."/>
            <person name="Hu X."/>
            <person name="Goodman L."/>
            <person name="Tafer H."/>
            <person name="Vignal A."/>
            <person name="Lee T."/>
            <person name="Kim K.W."/>
            <person name="Sheng Z."/>
            <person name="An Y."/>
            <person name="Searle S."/>
            <person name="Herrero J."/>
            <person name="Groenen M.A."/>
            <person name="Crooijmans R.P."/>
            <person name="Faraut T."/>
            <person name="Cai Q."/>
            <person name="Webster R.G."/>
            <person name="Aldridge J.R."/>
            <person name="Warren W.C."/>
            <person name="Bartschat S."/>
            <person name="Kehr S."/>
            <person name="Marz M."/>
            <person name="Stadler P.F."/>
            <person name="Smith J."/>
            <person name="Kraus R.H."/>
            <person name="Zhao Y."/>
            <person name="Ren L."/>
            <person name="Fei J."/>
            <person name="Morisson M."/>
            <person name="Kaiser P."/>
            <person name="Griffin D.K."/>
            <person name="Rao M."/>
            <person name="Pitel F."/>
            <person name="Wang J."/>
            <person name="Li N."/>
        </authorList>
    </citation>
    <scope>NUCLEOTIDE SEQUENCE [LARGE SCALE GENOMIC DNA]</scope>
</reference>
<dbReference type="Proteomes" id="UP000296049">
    <property type="component" value="Unassembled WGS sequence"/>
</dbReference>
<accession>R0M737</accession>
<dbReference type="EMBL" id="KB742444">
    <property type="protein sequence ID" value="EOB08458.1"/>
    <property type="molecule type" value="Genomic_DNA"/>
</dbReference>
<proteinExistence type="predicted"/>
<evidence type="ECO:0000313" key="2">
    <source>
        <dbReference type="Proteomes" id="UP000296049"/>
    </source>
</evidence>
<protein>
    <submittedName>
        <fullName evidence="1">Cysteine-rich PDZ-binding protein</fullName>
    </submittedName>
</protein>
<evidence type="ECO:0000313" key="1">
    <source>
        <dbReference type="EMBL" id="EOB08458.1"/>
    </source>
</evidence>
<gene>
    <name evidence="1" type="ORF">Anapl_08357</name>
</gene>
<sequence>MVCEKCERKLGTVITPDTWKDGARNTTGLIRMGRTNLQYVGFVRVPSISQGLTIVKDVPIKKIGAFPGCPPVFEQIMEASGAVMNHNALKIELIFQVEVLHTCCKY</sequence>